<dbReference type="EMBL" id="SACO01000009">
    <property type="protein sequence ID" value="RVU04302.1"/>
    <property type="molecule type" value="Genomic_DNA"/>
</dbReference>
<accession>A0A437N2Z5</accession>
<keyword evidence="4" id="KW-1185">Reference proteome</keyword>
<dbReference type="AlphaFoldDB" id="A0A437N2Z5"/>
<organism evidence="3 4">
    <name type="scientific">Novosphingobium umbonatum</name>
    <dbReference type="NCBI Taxonomy" id="1908524"/>
    <lineage>
        <taxon>Bacteria</taxon>
        <taxon>Pseudomonadati</taxon>
        <taxon>Pseudomonadota</taxon>
        <taxon>Alphaproteobacteria</taxon>
        <taxon>Sphingomonadales</taxon>
        <taxon>Sphingomonadaceae</taxon>
        <taxon>Novosphingobium</taxon>
    </lineage>
</organism>
<evidence type="ECO:0000256" key="1">
    <source>
        <dbReference type="ARBA" id="ARBA00022801"/>
    </source>
</evidence>
<dbReference type="InterPro" id="IPR022742">
    <property type="entry name" value="Hydrolase_4"/>
</dbReference>
<keyword evidence="1 3" id="KW-0378">Hydrolase</keyword>
<dbReference type="Proteomes" id="UP000282837">
    <property type="component" value="Unassembled WGS sequence"/>
</dbReference>
<dbReference type="GO" id="GO:0008474">
    <property type="term" value="F:palmitoyl-(protein) hydrolase activity"/>
    <property type="evidence" value="ECO:0007669"/>
    <property type="project" value="UniProtKB-EC"/>
</dbReference>
<evidence type="ECO:0000313" key="3">
    <source>
        <dbReference type="EMBL" id="RVU04302.1"/>
    </source>
</evidence>
<name>A0A437N2Z5_9SPHN</name>
<sequence>MTDAQFHALPDGLRLAYRHTPPATADRPTLVFLSGYMSDMQGSKALATYDWAKDQGLGCLCLDYSGCGRSDGEFAQGSLSRWRDDTLALIEALTQGPLVLVGSSMGGWIMLLVALAIPQRVQAMVGIAAAPDFTQWGFPDDAKALLSSGLTHFRPNPYGPEPTPTYAKFWADGQNVRLLEAPIDLTCPVRLLHGMEDDVVPPQISQRLMAILRSDDVQTILVKAGDHRLSRESDIALLLTTIGSLV</sequence>
<dbReference type="PANTHER" id="PTHR16138">
    <property type="entry name" value="MYCOPHENOLIC ACID ACYL-GLUCURONIDE ESTERASE, MITOCHONDRIAL"/>
    <property type="match status" value="1"/>
</dbReference>
<comment type="caution">
    <text evidence="3">The sequence shown here is derived from an EMBL/GenBank/DDBJ whole genome shotgun (WGS) entry which is preliminary data.</text>
</comment>
<gene>
    <name evidence="3" type="ORF">EOE18_12490</name>
</gene>
<dbReference type="PANTHER" id="PTHR16138:SF7">
    <property type="entry name" value="PALMITOYL-PROTEIN THIOESTERASE ABHD10, MITOCHONDRIAL"/>
    <property type="match status" value="1"/>
</dbReference>
<protein>
    <submittedName>
        <fullName evidence="3">Alpha/beta hydrolase</fullName>
    </submittedName>
</protein>
<proteinExistence type="predicted"/>
<dbReference type="Pfam" id="PF12146">
    <property type="entry name" value="Hydrolase_4"/>
    <property type="match status" value="1"/>
</dbReference>
<dbReference type="InterPro" id="IPR029058">
    <property type="entry name" value="AB_hydrolase_fold"/>
</dbReference>
<evidence type="ECO:0000259" key="2">
    <source>
        <dbReference type="Pfam" id="PF12146"/>
    </source>
</evidence>
<dbReference type="SUPFAM" id="SSF53474">
    <property type="entry name" value="alpha/beta-Hydrolases"/>
    <property type="match status" value="1"/>
</dbReference>
<dbReference type="InterPro" id="IPR052382">
    <property type="entry name" value="ABHD10_acyl-thioesterase"/>
</dbReference>
<dbReference type="OrthoDB" id="9813296at2"/>
<dbReference type="Gene3D" id="3.40.50.1820">
    <property type="entry name" value="alpha/beta hydrolase"/>
    <property type="match status" value="1"/>
</dbReference>
<dbReference type="RefSeq" id="WP_127709996.1">
    <property type="nucleotide sequence ID" value="NZ_SACO01000009.1"/>
</dbReference>
<reference evidence="3 4" key="1">
    <citation type="submission" date="2019-01" db="EMBL/GenBank/DDBJ databases">
        <authorList>
            <person name="Chen W.-M."/>
        </authorList>
    </citation>
    <scope>NUCLEOTIDE SEQUENCE [LARGE SCALE GENOMIC DNA]</scope>
    <source>
        <strain evidence="3 4">FSY-9</strain>
    </source>
</reference>
<dbReference type="GO" id="GO:0102390">
    <property type="term" value="F:mycophenolic acid acyl-glucuronide esterase activity"/>
    <property type="evidence" value="ECO:0007669"/>
    <property type="project" value="UniProtKB-EC"/>
</dbReference>
<evidence type="ECO:0000313" key="4">
    <source>
        <dbReference type="Proteomes" id="UP000282837"/>
    </source>
</evidence>
<feature type="domain" description="Serine aminopeptidase S33" evidence="2">
    <location>
        <begin position="27"/>
        <end position="155"/>
    </location>
</feature>